<name>A0AAW2EDF8_9HYME</name>
<dbReference type="EMBL" id="JADYXP020000025">
    <property type="protein sequence ID" value="KAL0100985.1"/>
    <property type="molecule type" value="Genomic_DNA"/>
</dbReference>
<protein>
    <submittedName>
        <fullName evidence="1">Uncharacterized protein</fullName>
    </submittedName>
</protein>
<reference evidence="1 2" key="1">
    <citation type="submission" date="2023-03" db="EMBL/GenBank/DDBJ databases">
        <title>High recombination rates correlate with genetic variation in Cardiocondyla obscurior ants.</title>
        <authorList>
            <person name="Errbii M."/>
        </authorList>
    </citation>
    <scope>NUCLEOTIDE SEQUENCE [LARGE SCALE GENOMIC DNA]</scope>
    <source>
        <strain evidence="1">Alpha-2009</strain>
        <tissue evidence="1">Whole body</tissue>
    </source>
</reference>
<comment type="caution">
    <text evidence="1">The sequence shown here is derived from an EMBL/GenBank/DDBJ whole genome shotgun (WGS) entry which is preliminary data.</text>
</comment>
<evidence type="ECO:0000313" key="1">
    <source>
        <dbReference type="EMBL" id="KAL0100985.1"/>
    </source>
</evidence>
<sequence>MDIRKFFKKRRLENLETNDHTDQLQNQASSSNLSTSTTSESLSLCVPSNNDNNVIVQPSVVSIQKFDIGHYIEPSLNLSVEEKLQIFENIWVLKKDYNFYKIGEKRRFRYEWLEIYGPWLTYSELDNGAFCKYCAFIIKGFRKYNNFHESARNHVRSEWHKQAVADASSLIAITEKKSLVLPV</sequence>
<dbReference type="Proteomes" id="UP001430953">
    <property type="component" value="Unassembled WGS sequence"/>
</dbReference>
<keyword evidence="2" id="KW-1185">Reference proteome</keyword>
<proteinExistence type="predicted"/>
<dbReference type="AlphaFoldDB" id="A0AAW2EDF8"/>
<evidence type="ECO:0000313" key="2">
    <source>
        <dbReference type="Proteomes" id="UP001430953"/>
    </source>
</evidence>
<gene>
    <name evidence="1" type="ORF">PUN28_019406</name>
</gene>
<organism evidence="1 2">
    <name type="scientific">Cardiocondyla obscurior</name>
    <dbReference type="NCBI Taxonomy" id="286306"/>
    <lineage>
        <taxon>Eukaryota</taxon>
        <taxon>Metazoa</taxon>
        <taxon>Ecdysozoa</taxon>
        <taxon>Arthropoda</taxon>
        <taxon>Hexapoda</taxon>
        <taxon>Insecta</taxon>
        <taxon>Pterygota</taxon>
        <taxon>Neoptera</taxon>
        <taxon>Endopterygota</taxon>
        <taxon>Hymenoptera</taxon>
        <taxon>Apocrita</taxon>
        <taxon>Aculeata</taxon>
        <taxon>Formicoidea</taxon>
        <taxon>Formicidae</taxon>
        <taxon>Myrmicinae</taxon>
        <taxon>Cardiocondyla</taxon>
    </lineage>
</organism>
<accession>A0AAW2EDF8</accession>